<dbReference type="STRING" id="747525.W4KJ27"/>
<feature type="transmembrane region" description="Helical" evidence="6">
    <location>
        <begin position="127"/>
        <end position="148"/>
    </location>
</feature>
<evidence type="ECO:0000256" key="3">
    <source>
        <dbReference type="ARBA" id="ARBA00022989"/>
    </source>
</evidence>
<dbReference type="OrthoDB" id="5982228at2759"/>
<feature type="transmembrane region" description="Helical" evidence="6">
    <location>
        <begin position="422"/>
        <end position="442"/>
    </location>
</feature>
<evidence type="ECO:0000256" key="1">
    <source>
        <dbReference type="ARBA" id="ARBA00004141"/>
    </source>
</evidence>
<feature type="transmembrane region" description="Helical" evidence="6">
    <location>
        <begin position="481"/>
        <end position="501"/>
    </location>
</feature>
<evidence type="ECO:0000256" key="4">
    <source>
        <dbReference type="ARBA" id="ARBA00023136"/>
    </source>
</evidence>
<evidence type="ECO:0000256" key="6">
    <source>
        <dbReference type="SAM" id="Phobius"/>
    </source>
</evidence>
<dbReference type="InParanoid" id="W4KJ27"/>
<dbReference type="Proteomes" id="UP000030671">
    <property type="component" value="Unassembled WGS sequence"/>
</dbReference>
<keyword evidence="2 6" id="KW-0812">Transmembrane</keyword>
<feature type="transmembrane region" description="Helical" evidence="6">
    <location>
        <begin position="507"/>
        <end position="524"/>
    </location>
</feature>
<dbReference type="GO" id="GO:0016020">
    <property type="term" value="C:membrane"/>
    <property type="evidence" value="ECO:0007669"/>
    <property type="project" value="UniProtKB-SubCell"/>
</dbReference>
<dbReference type="GeneID" id="20668141"/>
<feature type="transmembrane region" description="Helical" evidence="6">
    <location>
        <begin position="93"/>
        <end position="115"/>
    </location>
</feature>
<dbReference type="PANTHER" id="PTHR11785">
    <property type="entry name" value="AMINO ACID TRANSPORTER"/>
    <property type="match status" value="1"/>
</dbReference>
<sequence>MSSPSENFSPFPSPLHNTGRYPSPPHSRSSHESDDSLRALELSGGLAPNTHPRRERSYSIAGFGFERDLLPLSASVSERDEVRIASNDKDISLMNGIALVVGLQIGSGIFSSPGVVVGNTQSVGASLIVWLLSGLLAWTGASSFAELGSAIPLNGGAQAYLAYSYGPLVSYLFAWTAIAALKPGSNAVISLIFAEYLNRLFWHATVSDAPPDAIPQWAIQITAIIAVLIVTIVCIATRNLGTHTAVVFTAVKIISLVLIAVLGIIQLVRGRASTSLTSNIFEGTNTSPSSYALALYSGLWAFDGWDQANYVGGEMKHPEKNIPRAIHSSMIIVTVIGRLHSCLEHILICLRQGRSNTVALDFGRALFGPIGGSVFAIMVAMSCFGALNGSFFTSGRLIYAAGREGYLPALFGRLHQTRQTPLNAMCLQATITILFIILGGGFRSLINFAVVASWAFYFLTVLGLVILRIKEPMLKRPYKTWITTPLIFCAVALFLLCMPIIAAPLEAMAVLGFVLVGIPIYYITQRGTDIQLPGKLSFLSSWISRMRGRPTAAPGFGWEAVATEGDEGVEMAQARSVQ</sequence>
<evidence type="ECO:0000256" key="5">
    <source>
        <dbReference type="SAM" id="MobiDB-lite"/>
    </source>
</evidence>
<feature type="transmembrane region" description="Helical" evidence="6">
    <location>
        <begin position="244"/>
        <end position="268"/>
    </location>
</feature>
<dbReference type="HOGENOM" id="CLU_007946_3_6_1"/>
<keyword evidence="8" id="KW-1185">Reference proteome</keyword>
<feature type="transmembrane region" description="Helical" evidence="6">
    <location>
        <begin position="217"/>
        <end position="237"/>
    </location>
</feature>
<protein>
    <submittedName>
        <fullName evidence="7">Amino acid transporter</fullName>
    </submittedName>
</protein>
<dbReference type="EMBL" id="KI925455">
    <property type="protein sequence ID" value="ETW85847.1"/>
    <property type="molecule type" value="Genomic_DNA"/>
</dbReference>
<reference evidence="7 8" key="1">
    <citation type="journal article" date="2012" name="New Phytol.">
        <title>Insight into trade-off between wood decay and parasitism from the genome of a fungal forest pathogen.</title>
        <authorList>
            <person name="Olson A."/>
            <person name="Aerts A."/>
            <person name="Asiegbu F."/>
            <person name="Belbahri L."/>
            <person name="Bouzid O."/>
            <person name="Broberg A."/>
            <person name="Canback B."/>
            <person name="Coutinho P.M."/>
            <person name="Cullen D."/>
            <person name="Dalman K."/>
            <person name="Deflorio G."/>
            <person name="van Diepen L.T."/>
            <person name="Dunand C."/>
            <person name="Duplessis S."/>
            <person name="Durling M."/>
            <person name="Gonthier P."/>
            <person name="Grimwood J."/>
            <person name="Fossdal C.G."/>
            <person name="Hansson D."/>
            <person name="Henrissat B."/>
            <person name="Hietala A."/>
            <person name="Himmelstrand K."/>
            <person name="Hoffmeister D."/>
            <person name="Hogberg N."/>
            <person name="James T.Y."/>
            <person name="Karlsson M."/>
            <person name="Kohler A."/>
            <person name="Kues U."/>
            <person name="Lee Y.H."/>
            <person name="Lin Y.C."/>
            <person name="Lind M."/>
            <person name="Lindquist E."/>
            <person name="Lombard V."/>
            <person name="Lucas S."/>
            <person name="Lunden K."/>
            <person name="Morin E."/>
            <person name="Murat C."/>
            <person name="Park J."/>
            <person name="Raffaello T."/>
            <person name="Rouze P."/>
            <person name="Salamov A."/>
            <person name="Schmutz J."/>
            <person name="Solheim H."/>
            <person name="Stahlberg J."/>
            <person name="Velez H."/>
            <person name="de Vries R.P."/>
            <person name="Wiebenga A."/>
            <person name="Woodward S."/>
            <person name="Yakovlev I."/>
            <person name="Garbelotto M."/>
            <person name="Martin F."/>
            <person name="Grigoriev I.V."/>
            <person name="Stenlid J."/>
        </authorList>
    </citation>
    <scope>NUCLEOTIDE SEQUENCE [LARGE SCALE GENOMIC DNA]</scope>
    <source>
        <strain evidence="7 8">TC 32-1</strain>
    </source>
</reference>
<dbReference type="KEGG" id="hir:HETIRDRAFT_167943"/>
<accession>W4KJ27</accession>
<evidence type="ECO:0000313" key="7">
    <source>
        <dbReference type="EMBL" id="ETW85847.1"/>
    </source>
</evidence>
<feature type="transmembrane region" description="Helical" evidence="6">
    <location>
        <begin position="160"/>
        <end position="181"/>
    </location>
</feature>
<evidence type="ECO:0000256" key="2">
    <source>
        <dbReference type="ARBA" id="ARBA00022692"/>
    </source>
</evidence>
<feature type="transmembrane region" description="Helical" evidence="6">
    <location>
        <begin position="448"/>
        <end position="469"/>
    </location>
</feature>
<evidence type="ECO:0000313" key="8">
    <source>
        <dbReference type="Proteomes" id="UP000030671"/>
    </source>
</evidence>
<dbReference type="PANTHER" id="PTHR11785:SF512">
    <property type="entry name" value="SOBREMESA, ISOFORM B"/>
    <property type="match status" value="1"/>
</dbReference>
<keyword evidence="3 6" id="KW-1133">Transmembrane helix</keyword>
<dbReference type="RefSeq" id="XP_009542663.1">
    <property type="nucleotide sequence ID" value="XM_009544368.1"/>
</dbReference>
<keyword evidence="4 6" id="KW-0472">Membrane</keyword>
<dbReference type="AlphaFoldDB" id="W4KJ27"/>
<dbReference type="FunFam" id="1.20.1740.10:FF:000042">
    <property type="entry name" value="Similar to amino acid transporter"/>
    <property type="match status" value="1"/>
</dbReference>
<feature type="transmembrane region" description="Helical" evidence="6">
    <location>
        <begin position="366"/>
        <end position="387"/>
    </location>
</feature>
<dbReference type="GO" id="GO:0015179">
    <property type="term" value="F:L-amino acid transmembrane transporter activity"/>
    <property type="evidence" value="ECO:0007669"/>
    <property type="project" value="TreeGrafter"/>
</dbReference>
<gene>
    <name evidence="7" type="ORF">HETIRDRAFT_167943</name>
</gene>
<name>W4KJ27_HETIT</name>
<dbReference type="Pfam" id="PF13520">
    <property type="entry name" value="AA_permease_2"/>
    <property type="match status" value="1"/>
</dbReference>
<feature type="compositionally biased region" description="Basic and acidic residues" evidence="5">
    <location>
        <begin position="29"/>
        <end position="38"/>
    </location>
</feature>
<dbReference type="InterPro" id="IPR002293">
    <property type="entry name" value="AA/rel_permease1"/>
</dbReference>
<organism evidence="7 8">
    <name type="scientific">Heterobasidion irregulare (strain TC 32-1)</name>
    <dbReference type="NCBI Taxonomy" id="747525"/>
    <lineage>
        <taxon>Eukaryota</taxon>
        <taxon>Fungi</taxon>
        <taxon>Dikarya</taxon>
        <taxon>Basidiomycota</taxon>
        <taxon>Agaricomycotina</taxon>
        <taxon>Agaricomycetes</taxon>
        <taxon>Russulales</taxon>
        <taxon>Bondarzewiaceae</taxon>
        <taxon>Heterobasidion</taxon>
        <taxon>Heterobasidion annosum species complex</taxon>
    </lineage>
</organism>
<dbReference type="InterPro" id="IPR050598">
    <property type="entry name" value="AminoAcid_Transporter"/>
</dbReference>
<feature type="region of interest" description="Disordered" evidence="5">
    <location>
        <begin position="1"/>
        <end position="53"/>
    </location>
</feature>
<comment type="subcellular location">
    <subcellularLocation>
        <location evidence="1">Membrane</location>
        <topology evidence="1">Multi-pass membrane protein</topology>
    </subcellularLocation>
</comment>
<dbReference type="eggNOG" id="KOG1287">
    <property type="taxonomic scope" value="Eukaryota"/>
</dbReference>
<dbReference type="Gene3D" id="1.20.1740.10">
    <property type="entry name" value="Amino acid/polyamine transporter I"/>
    <property type="match status" value="1"/>
</dbReference>
<proteinExistence type="predicted"/>
<feature type="compositionally biased region" description="Low complexity" evidence="5">
    <location>
        <begin position="1"/>
        <end position="10"/>
    </location>
</feature>